<evidence type="ECO:0000313" key="2">
    <source>
        <dbReference type="Proteomes" id="UP000273898"/>
    </source>
</evidence>
<gene>
    <name evidence="1" type="ORF">BCL90_0335</name>
</gene>
<dbReference type="Proteomes" id="UP000273898">
    <property type="component" value="Unassembled WGS sequence"/>
</dbReference>
<name>A0A497YA70_9SPHI</name>
<dbReference type="EMBL" id="RCCK01000010">
    <property type="protein sequence ID" value="RLJ79628.1"/>
    <property type="molecule type" value="Genomic_DNA"/>
</dbReference>
<proteinExistence type="predicted"/>
<comment type="caution">
    <text evidence="1">The sequence shown here is derived from an EMBL/GenBank/DDBJ whole genome shotgun (WGS) entry which is preliminary data.</text>
</comment>
<evidence type="ECO:0000313" key="1">
    <source>
        <dbReference type="EMBL" id="RLJ79628.1"/>
    </source>
</evidence>
<accession>A0A497YA70</accession>
<organism evidence="1 2">
    <name type="scientific">Pedobacter alluvionis</name>
    <dbReference type="NCBI Taxonomy" id="475253"/>
    <lineage>
        <taxon>Bacteria</taxon>
        <taxon>Pseudomonadati</taxon>
        <taxon>Bacteroidota</taxon>
        <taxon>Sphingobacteriia</taxon>
        <taxon>Sphingobacteriales</taxon>
        <taxon>Sphingobacteriaceae</taxon>
        <taxon>Pedobacter</taxon>
    </lineage>
</organism>
<sequence>MLQGACYPISCNNSFRSSSLPNPQLLLYPVAAYTHALSFDMHAPGIFFDVHFMEVSTKFKSVKVSFVVPFDSLLTKNKVYVLGN</sequence>
<reference evidence="1 2" key="1">
    <citation type="submission" date="2018-10" db="EMBL/GenBank/DDBJ databases">
        <title>Genomic Encyclopedia of Archaeal and Bacterial Type Strains, Phase II (KMG-II): from individual species to whole genera.</title>
        <authorList>
            <person name="Goeker M."/>
        </authorList>
    </citation>
    <scope>NUCLEOTIDE SEQUENCE [LARGE SCALE GENOMIC DNA]</scope>
    <source>
        <strain evidence="1 2">DSM 19624</strain>
    </source>
</reference>
<dbReference type="AlphaFoldDB" id="A0A497YA70"/>
<protein>
    <submittedName>
        <fullName evidence="1">Uncharacterized protein</fullName>
    </submittedName>
</protein>